<feature type="transmembrane region" description="Helical" evidence="3">
    <location>
        <begin position="6"/>
        <end position="26"/>
    </location>
</feature>
<name>A0A561EB03_9MICO</name>
<feature type="compositionally biased region" description="Basic and acidic residues" evidence="2">
    <location>
        <begin position="80"/>
        <end position="91"/>
    </location>
</feature>
<dbReference type="RefSeq" id="WP_145227033.1">
    <property type="nucleotide sequence ID" value="NZ_VIVQ01000001.1"/>
</dbReference>
<evidence type="ECO:0000256" key="2">
    <source>
        <dbReference type="SAM" id="MobiDB-lite"/>
    </source>
</evidence>
<accession>A0A561EB03</accession>
<gene>
    <name evidence="4" type="ORF">BKA23_1600</name>
</gene>
<keyword evidence="1" id="KW-0175">Coiled coil</keyword>
<keyword evidence="5" id="KW-1185">Reference proteome</keyword>
<proteinExistence type="predicted"/>
<keyword evidence="3" id="KW-0812">Transmembrane</keyword>
<dbReference type="Proteomes" id="UP000318297">
    <property type="component" value="Unassembled WGS sequence"/>
</dbReference>
<evidence type="ECO:0000313" key="5">
    <source>
        <dbReference type="Proteomes" id="UP000318297"/>
    </source>
</evidence>
<feature type="region of interest" description="Disordered" evidence="2">
    <location>
        <begin position="80"/>
        <end position="106"/>
    </location>
</feature>
<dbReference type="AlphaFoldDB" id="A0A561EB03"/>
<dbReference type="OrthoDB" id="5119509at2"/>
<keyword evidence="3" id="KW-0472">Membrane</keyword>
<organism evidence="4 5">
    <name type="scientific">Rudaeicoccus suwonensis</name>
    <dbReference type="NCBI Taxonomy" id="657409"/>
    <lineage>
        <taxon>Bacteria</taxon>
        <taxon>Bacillati</taxon>
        <taxon>Actinomycetota</taxon>
        <taxon>Actinomycetes</taxon>
        <taxon>Micrococcales</taxon>
        <taxon>Dermacoccaceae</taxon>
        <taxon>Rudaeicoccus</taxon>
    </lineage>
</organism>
<dbReference type="EMBL" id="VIVQ01000001">
    <property type="protein sequence ID" value="TWE12782.1"/>
    <property type="molecule type" value="Genomic_DNA"/>
</dbReference>
<keyword evidence="3" id="KW-1133">Transmembrane helix</keyword>
<comment type="caution">
    <text evidence="4">The sequence shown here is derived from an EMBL/GenBank/DDBJ whole genome shotgun (WGS) entry which is preliminary data.</text>
</comment>
<evidence type="ECO:0000256" key="1">
    <source>
        <dbReference type="SAM" id="Coils"/>
    </source>
</evidence>
<feature type="coiled-coil region" evidence="1">
    <location>
        <begin position="32"/>
        <end position="66"/>
    </location>
</feature>
<reference evidence="4 5" key="1">
    <citation type="submission" date="2019-06" db="EMBL/GenBank/DDBJ databases">
        <title>Sequencing the genomes of 1000 actinobacteria strains.</title>
        <authorList>
            <person name="Klenk H.-P."/>
        </authorList>
    </citation>
    <scope>NUCLEOTIDE SEQUENCE [LARGE SCALE GENOMIC DNA]</scope>
    <source>
        <strain evidence="4 5">DSM 19560</strain>
    </source>
</reference>
<evidence type="ECO:0000256" key="3">
    <source>
        <dbReference type="SAM" id="Phobius"/>
    </source>
</evidence>
<evidence type="ECO:0000313" key="4">
    <source>
        <dbReference type="EMBL" id="TWE12782.1"/>
    </source>
</evidence>
<protein>
    <submittedName>
        <fullName evidence="4">Uncharacterized protein</fullName>
    </submittedName>
</protein>
<sequence>MPWWGWVLLWLALTVVGAAYVAWRLWRLWSPLKALGRELAQASDRLSEIEQRVRDLESELRDVDDLAVLQHPAVVRQQRADLRRRTRAERAARRHAHRPDWVDHVD</sequence>